<dbReference type="CDD" id="cd02109">
    <property type="entry name" value="arch_bact_SO_family_Moco"/>
    <property type="match status" value="1"/>
</dbReference>
<dbReference type="RefSeq" id="WP_165864295.1">
    <property type="nucleotide sequence ID" value="NZ_AP025739.1"/>
</dbReference>
<dbReference type="EMBL" id="AP025739">
    <property type="protein sequence ID" value="BDI32138.1"/>
    <property type="molecule type" value="Genomic_DNA"/>
</dbReference>
<dbReference type="KEGG" id="ccot:CCAX7_41890"/>
<dbReference type="SUPFAM" id="SSF56524">
    <property type="entry name" value="Oxidoreductase molybdopterin-binding domain"/>
    <property type="match status" value="1"/>
</dbReference>
<dbReference type="InterPro" id="IPR000572">
    <property type="entry name" value="OxRdtase_Mopterin-bd_dom"/>
</dbReference>
<proteinExistence type="predicted"/>
<dbReference type="AlphaFoldDB" id="A0A402CXW0"/>
<reference evidence="1 2" key="1">
    <citation type="journal article" date="2019" name="Int. J. Syst. Evol. Microbiol.">
        <title>Capsulimonas corticalis gen. nov., sp. nov., an aerobic capsulated bacterium, of a novel bacterial order, Capsulimonadales ord. nov., of the class Armatimonadia of the phylum Armatimonadetes.</title>
        <authorList>
            <person name="Li J."/>
            <person name="Kudo C."/>
            <person name="Tonouchi A."/>
        </authorList>
    </citation>
    <scope>NUCLEOTIDE SEQUENCE [LARGE SCALE GENOMIC DNA]</scope>
    <source>
        <strain evidence="1 2">AX-7</strain>
    </source>
</reference>
<evidence type="ECO:0000313" key="1">
    <source>
        <dbReference type="EMBL" id="BDI32138.1"/>
    </source>
</evidence>
<accession>A0A402CXW0</accession>
<protein>
    <submittedName>
        <fullName evidence="1">Sulfite oxidase-like oxidoreductase</fullName>
    </submittedName>
</protein>
<dbReference type="PANTHER" id="PTHR43032:SF4">
    <property type="entry name" value="OXIDOREDUCTASE MOLYBDOPTERIN-BINDING DOMAIN-CONTAINING PROTEIN"/>
    <property type="match status" value="1"/>
</dbReference>
<sequence length="227" mass="25991">MPSDTNGSEQFSAKYLHVKARAVERARERGETGTRVAVPRTQRLPPGQYLTQKFPVLDLGVQPPFDPDTYRLTINGAVRNPVSLTFDELRDLPSIELTADFHCVTHWSRYDLNWTGVPFETIVDLVDPLPEATHVMQHALEGYKTNNSMEELSHPDVIVAYALDGEPIPREHGAPVRIIAPHLYAWKGAKFLNRIEFMTRDQRGFWEVNGYHNHADPWSEERFSKDE</sequence>
<organism evidence="1 2">
    <name type="scientific">Capsulimonas corticalis</name>
    <dbReference type="NCBI Taxonomy" id="2219043"/>
    <lineage>
        <taxon>Bacteria</taxon>
        <taxon>Bacillati</taxon>
        <taxon>Armatimonadota</taxon>
        <taxon>Armatimonadia</taxon>
        <taxon>Capsulimonadales</taxon>
        <taxon>Capsulimonadaceae</taxon>
        <taxon>Capsulimonas</taxon>
    </lineage>
</organism>
<keyword evidence="2" id="KW-1185">Reference proteome</keyword>
<dbReference type="InterPro" id="IPR036374">
    <property type="entry name" value="OxRdtase_Mopterin-bd_sf"/>
</dbReference>
<dbReference type="Gene3D" id="3.90.420.10">
    <property type="entry name" value="Oxidoreductase, molybdopterin-binding domain"/>
    <property type="match status" value="1"/>
</dbReference>
<evidence type="ECO:0000313" key="2">
    <source>
        <dbReference type="Proteomes" id="UP000287394"/>
    </source>
</evidence>
<gene>
    <name evidence="1" type="ORF">CCAX7_41890</name>
</gene>
<name>A0A402CXW0_9BACT</name>
<dbReference type="Proteomes" id="UP000287394">
    <property type="component" value="Chromosome"/>
</dbReference>
<dbReference type="FunCoup" id="A0A402CXW0">
    <property type="interactions" value="83"/>
</dbReference>
<dbReference type="Pfam" id="PF00174">
    <property type="entry name" value="Oxidored_molyb"/>
    <property type="match status" value="1"/>
</dbReference>
<dbReference type="PANTHER" id="PTHR43032">
    <property type="entry name" value="PROTEIN-METHIONINE-SULFOXIDE REDUCTASE"/>
    <property type="match status" value="1"/>
</dbReference>